<dbReference type="RefSeq" id="WP_344380532.1">
    <property type="nucleotide sequence ID" value="NZ_BAAASQ010000047.1"/>
</dbReference>
<keyword evidence="1" id="KW-0472">Membrane</keyword>
<evidence type="ECO:0008006" key="4">
    <source>
        <dbReference type="Google" id="ProtNLM"/>
    </source>
</evidence>
<keyword evidence="1" id="KW-1133">Transmembrane helix</keyword>
<feature type="transmembrane region" description="Helical" evidence="1">
    <location>
        <begin position="68"/>
        <end position="88"/>
    </location>
</feature>
<organism evidence="2 3">
    <name type="scientific">Streptomyces mauvecolor</name>
    <dbReference type="NCBI Taxonomy" id="58345"/>
    <lineage>
        <taxon>Bacteria</taxon>
        <taxon>Bacillati</taxon>
        <taxon>Actinomycetota</taxon>
        <taxon>Actinomycetes</taxon>
        <taxon>Kitasatosporales</taxon>
        <taxon>Streptomycetaceae</taxon>
        <taxon>Streptomyces</taxon>
    </lineage>
</organism>
<name>A0ABV9UY91_9ACTN</name>
<evidence type="ECO:0000256" key="1">
    <source>
        <dbReference type="SAM" id="Phobius"/>
    </source>
</evidence>
<gene>
    <name evidence="2" type="ORF">ACFPFX_35095</name>
</gene>
<dbReference type="Proteomes" id="UP001595834">
    <property type="component" value="Unassembled WGS sequence"/>
</dbReference>
<comment type="caution">
    <text evidence="2">The sequence shown here is derived from an EMBL/GenBank/DDBJ whole genome shotgun (WGS) entry which is preliminary data.</text>
</comment>
<accession>A0ABV9UY91</accession>
<reference evidence="3" key="1">
    <citation type="journal article" date="2019" name="Int. J. Syst. Evol. Microbiol.">
        <title>The Global Catalogue of Microorganisms (GCM) 10K type strain sequencing project: providing services to taxonomists for standard genome sequencing and annotation.</title>
        <authorList>
            <consortium name="The Broad Institute Genomics Platform"/>
            <consortium name="The Broad Institute Genome Sequencing Center for Infectious Disease"/>
            <person name="Wu L."/>
            <person name="Ma J."/>
        </authorList>
    </citation>
    <scope>NUCLEOTIDE SEQUENCE [LARGE SCALE GENOMIC DNA]</scope>
    <source>
        <strain evidence="3">CCM 7224</strain>
    </source>
</reference>
<dbReference type="EMBL" id="JBHSIZ010000051">
    <property type="protein sequence ID" value="MFC4961521.1"/>
    <property type="molecule type" value="Genomic_DNA"/>
</dbReference>
<evidence type="ECO:0000313" key="3">
    <source>
        <dbReference type="Proteomes" id="UP001595834"/>
    </source>
</evidence>
<keyword evidence="3" id="KW-1185">Reference proteome</keyword>
<dbReference type="PROSITE" id="PS51257">
    <property type="entry name" value="PROKAR_LIPOPROTEIN"/>
    <property type="match status" value="1"/>
</dbReference>
<keyword evidence="1" id="KW-0812">Transmembrane</keyword>
<evidence type="ECO:0000313" key="2">
    <source>
        <dbReference type="EMBL" id="MFC4961521.1"/>
    </source>
</evidence>
<sequence>MTSRQDPKTAPPGRFPMGTFLGGLSLGCWFCCLTWLLALPLATAGLAVSARAFLLARREGVGAGRAGVDLALCGAGFIAGLAYWIYYINNPDRPIWD</sequence>
<proteinExistence type="predicted"/>
<protein>
    <recommendedName>
        <fullName evidence="4">DUF4190 domain-containing protein</fullName>
    </recommendedName>
</protein>
<feature type="transmembrane region" description="Helical" evidence="1">
    <location>
        <begin position="20"/>
        <end position="48"/>
    </location>
</feature>